<evidence type="ECO:0000256" key="5">
    <source>
        <dbReference type="ARBA" id="ARBA00015719"/>
    </source>
</evidence>
<sequence length="283" mass="31150">METPKGKIVAIGGKEDKGSIPQPTDPELRNQVRFFENGILKRIHDELYGLGTRIEVVTTATQFPAEVGQAYLDAFLLLGCDNVGQLPIHSREDADEPEYLERLRKADGVMFTGGDQTRIAEIFPGSKALQILKQQYWQKEKFLISGTSAGAMALAGIMITASDERDPLVKGTVQLGEGLGLLQQVIIDTHFINRRRMPRMIESIAAYPDHIGIGLGEDTGILITRGTNIETIGSGLVMIMDGRKLKDNNYQQVEPGEQLCLENILLHVLPRGKSFQIPSGNLV</sequence>
<keyword evidence="6" id="KW-0645">Protease</keyword>
<evidence type="ECO:0000256" key="7">
    <source>
        <dbReference type="ARBA" id="ARBA00022801"/>
    </source>
</evidence>
<keyword evidence="11" id="KW-1185">Reference proteome</keyword>
<dbReference type="PANTHER" id="PTHR36175:SF1">
    <property type="entry name" value="CYANOPHYCINASE"/>
    <property type="match status" value="1"/>
</dbReference>
<name>A0A5N1IPT1_9BACT</name>
<dbReference type="NCBIfam" id="TIGR02069">
    <property type="entry name" value="cyanophycinase"/>
    <property type="match status" value="1"/>
</dbReference>
<dbReference type="CDD" id="cd03145">
    <property type="entry name" value="GAT1_cyanophycinase"/>
    <property type="match status" value="1"/>
</dbReference>
<dbReference type="GO" id="GO:0008236">
    <property type="term" value="F:serine-type peptidase activity"/>
    <property type="evidence" value="ECO:0007669"/>
    <property type="project" value="UniProtKB-KW"/>
</dbReference>
<dbReference type="AlphaFoldDB" id="A0A5N1IPT1"/>
<feature type="active site" description="Charge relay system" evidence="9">
    <location>
        <position position="190"/>
    </location>
</feature>
<dbReference type="InterPro" id="IPR005320">
    <property type="entry name" value="Peptidase_S51"/>
</dbReference>
<proteinExistence type="inferred from homology"/>
<evidence type="ECO:0000256" key="4">
    <source>
        <dbReference type="ARBA" id="ARBA00013115"/>
    </source>
</evidence>
<dbReference type="RefSeq" id="WP_150904388.1">
    <property type="nucleotide sequence ID" value="NZ_VTWT01000007.1"/>
</dbReference>
<dbReference type="EC" id="3.4.15.6" evidence="4"/>
<evidence type="ECO:0000256" key="3">
    <source>
        <dbReference type="ARBA" id="ARBA00006534"/>
    </source>
</evidence>
<dbReference type="PANTHER" id="PTHR36175">
    <property type="entry name" value="CYANOPHYCINASE"/>
    <property type="match status" value="1"/>
</dbReference>
<gene>
    <name evidence="10" type="ORF">F0P94_13285</name>
</gene>
<comment type="function">
    <text evidence="2">Exopeptidase that catalyzes the hydrolytic cleavage of multi-L-arginyl-poly-L-aspartic acid (cyanophycin; a water-insoluble reserve polymer) into aspartate-arginine dipeptides.</text>
</comment>
<evidence type="ECO:0000313" key="10">
    <source>
        <dbReference type="EMBL" id="KAA9331778.1"/>
    </source>
</evidence>
<dbReference type="SUPFAM" id="SSF52317">
    <property type="entry name" value="Class I glutamine amidotransferase-like"/>
    <property type="match status" value="1"/>
</dbReference>
<keyword evidence="8" id="KW-0720">Serine protease</keyword>
<dbReference type="InterPro" id="IPR011811">
    <property type="entry name" value="Peptidase_S51_cyanophycinase"/>
</dbReference>
<dbReference type="GO" id="GO:0006508">
    <property type="term" value="P:proteolysis"/>
    <property type="evidence" value="ECO:0007669"/>
    <property type="project" value="UniProtKB-KW"/>
</dbReference>
<dbReference type="GO" id="GO:0008241">
    <property type="term" value="F:peptidyl-dipeptidase activity"/>
    <property type="evidence" value="ECO:0007669"/>
    <property type="project" value="UniProtKB-EC"/>
</dbReference>
<feature type="active site" description="Charge relay system" evidence="9">
    <location>
        <position position="148"/>
    </location>
</feature>
<dbReference type="Pfam" id="PF03575">
    <property type="entry name" value="Peptidase_S51"/>
    <property type="match status" value="1"/>
</dbReference>
<keyword evidence="10" id="KW-0121">Carboxypeptidase</keyword>
<comment type="similarity">
    <text evidence="3">Belongs to the peptidase S51 family.</text>
</comment>
<accession>A0A5N1IPT1</accession>
<dbReference type="Proteomes" id="UP000326570">
    <property type="component" value="Unassembled WGS sequence"/>
</dbReference>
<dbReference type="PIRSF" id="PIRSF032067">
    <property type="entry name" value="Cyanophycinase"/>
    <property type="match status" value="1"/>
</dbReference>
<reference evidence="10 11" key="1">
    <citation type="submission" date="2019-09" db="EMBL/GenBank/DDBJ databases">
        <title>Genome sequence of Adhaeribacter sp. M2.</title>
        <authorList>
            <person name="Srinivasan S."/>
        </authorList>
    </citation>
    <scope>NUCLEOTIDE SEQUENCE [LARGE SCALE GENOMIC DNA]</scope>
    <source>
        <strain evidence="10 11">M2</strain>
    </source>
</reference>
<organism evidence="10 11">
    <name type="scientific">Adhaeribacter soli</name>
    <dbReference type="NCBI Taxonomy" id="2607655"/>
    <lineage>
        <taxon>Bacteria</taxon>
        <taxon>Pseudomonadati</taxon>
        <taxon>Bacteroidota</taxon>
        <taxon>Cytophagia</taxon>
        <taxon>Cytophagales</taxon>
        <taxon>Hymenobacteraceae</taxon>
        <taxon>Adhaeribacter</taxon>
    </lineage>
</organism>
<dbReference type="EMBL" id="VTWT01000007">
    <property type="protein sequence ID" value="KAA9331778.1"/>
    <property type="molecule type" value="Genomic_DNA"/>
</dbReference>
<feature type="active site" description="Charge relay system" evidence="9">
    <location>
        <position position="217"/>
    </location>
</feature>
<keyword evidence="7 10" id="KW-0378">Hydrolase</keyword>
<evidence type="ECO:0000256" key="1">
    <source>
        <dbReference type="ARBA" id="ARBA00001092"/>
    </source>
</evidence>
<evidence type="ECO:0000256" key="9">
    <source>
        <dbReference type="PIRSR" id="PIRSR032067-1"/>
    </source>
</evidence>
<evidence type="ECO:0000256" key="8">
    <source>
        <dbReference type="ARBA" id="ARBA00022825"/>
    </source>
</evidence>
<comment type="caution">
    <text evidence="10">The sequence shown here is derived from an EMBL/GenBank/DDBJ whole genome shotgun (WGS) entry which is preliminary data.</text>
</comment>
<dbReference type="InterPro" id="IPR029062">
    <property type="entry name" value="Class_I_gatase-like"/>
</dbReference>
<comment type="catalytic activity">
    <reaction evidence="1">
        <text>[L-4-(L-arginin-2-N-yl)aspartate](n) + H2O = [L-4-(L-arginin-2-N-yl)aspartate](n-1) + L-4-(L-arginin-2-N-yl)aspartate</text>
        <dbReference type="Rhea" id="RHEA:12845"/>
        <dbReference type="Rhea" id="RHEA-COMP:13728"/>
        <dbReference type="Rhea" id="RHEA-COMP:13734"/>
        <dbReference type="ChEBI" id="CHEBI:15377"/>
        <dbReference type="ChEBI" id="CHEBI:137986"/>
        <dbReference type="ChEBI" id="CHEBI:137991"/>
        <dbReference type="EC" id="3.4.15.6"/>
    </reaction>
</comment>
<evidence type="ECO:0000313" key="11">
    <source>
        <dbReference type="Proteomes" id="UP000326570"/>
    </source>
</evidence>
<protein>
    <recommendedName>
        <fullName evidence="5">Cyanophycinase</fullName>
        <ecNumber evidence="4">3.4.15.6</ecNumber>
    </recommendedName>
</protein>
<evidence type="ECO:0000256" key="6">
    <source>
        <dbReference type="ARBA" id="ARBA00022670"/>
    </source>
</evidence>
<dbReference type="Gene3D" id="3.40.50.880">
    <property type="match status" value="1"/>
</dbReference>
<evidence type="ECO:0000256" key="2">
    <source>
        <dbReference type="ARBA" id="ARBA00002039"/>
    </source>
</evidence>
<dbReference type="GO" id="GO:0004180">
    <property type="term" value="F:carboxypeptidase activity"/>
    <property type="evidence" value="ECO:0007669"/>
    <property type="project" value="UniProtKB-KW"/>
</dbReference>